<dbReference type="InterPro" id="IPR006740">
    <property type="entry name" value="DUF604"/>
</dbReference>
<dbReference type="Proteomes" id="UP000233551">
    <property type="component" value="Unassembled WGS sequence"/>
</dbReference>
<dbReference type="STRING" id="22663.A0A2I0JG98"/>
<dbReference type="PANTHER" id="PTHR10811">
    <property type="entry name" value="FRINGE-RELATED"/>
    <property type="match status" value="1"/>
</dbReference>
<gene>
    <name evidence="1" type="ORF">CRG98_024593</name>
</gene>
<name>A0A2I0JG98_PUNGR</name>
<dbReference type="OrthoDB" id="414175at2759"/>
<evidence type="ECO:0000313" key="2">
    <source>
        <dbReference type="Proteomes" id="UP000233551"/>
    </source>
</evidence>
<evidence type="ECO:0000313" key="1">
    <source>
        <dbReference type="EMBL" id="PKI54993.1"/>
    </source>
</evidence>
<organism evidence="1 2">
    <name type="scientific">Punica granatum</name>
    <name type="common">Pomegranate</name>
    <dbReference type="NCBI Taxonomy" id="22663"/>
    <lineage>
        <taxon>Eukaryota</taxon>
        <taxon>Viridiplantae</taxon>
        <taxon>Streptophyta</taxon>
        <taxon>Embryophyta</taxon>
        <taxon>Tracheophyta</taxon>
        <taxon>Spermatophyta</taxon>
        <taxon>Magnoliopsida</taxon>
        <taxon>eudicotyledons</taxon>
        <taxon>Gunneridae</taxon>
        <taxon>Pentapetalae</taxon>
        <taxon>rosids</taxon>
        <taxon>malvids</taxon>
        <taxon>Myrtales</taxon>
        <taxon>Lythraceae</taxon>
        <taxon>Punica</taxon>
    </lineage>
</organism>
<proteinExistence type="predicted"/>
<protein>
    <submittedName>
        <fullName evidence="1">Uncharacterized protein</fullName>
    </submittedName>
</protein>
<dbReference type="Pfam" id="PF04646">
    <property type="entry name" value="DUF604"/>
    <property type="match status" value="1"/>
</dbReference>
<reference evidence="1 2" key="1">
    <citation type="submission" date="2017-11" db="EMBL/GenBank/DDBJ databases">
        <title>De-novo sequencing of pomegranate (Punica granatum L.) genome.</title>
        <authorList>
            <person name="Akparov Z."/>
            <person name="Amiraslanov A."/>
            <person name="Hajiyeva S."/>
            <person name="Abbasov M."/>
            <person name="Kaur K."/>
            <person name="Hamwieh A."/>
            <person name="Solovyev V."/>
            <person name="Salamov A."/>
            <person name="Braich B."/>
            <person name="Kosarev P."/>
            <person name="Mahmoud A."/>
            <person name="Hajiyev E."/>
            <person name="Babayeva S."/>
            <person name="Izzatullayeva V."/>
            <person name="Mammadov A."/>
            <person name="Mammadov A."/>
            <person name="Sharifova S."/>
            <person name="Ojaghi J."/>
            <person name="Eynullazada K."/>
            <person name="Bayramov B."/>
            <person name="Abdulazimova A."/>
            <person name="Shahmuradov I."/>
        </authorList>
    </citation>
    <scope>NUCLEOTIDE SEQUENCE [LARGE SCALE GENOMIC DNA]</scope>
    <source>
        <strain evidence="2">cv. AG2017</strain>
        <tissue evidence="1">Leaf</tissue>
    </source>
</reference>
<dbReference type="AlphaFoldDB" id="A0A2I0JG98"/>
<accession>A0A2I0JG98</accession>
<sequence length="487" mass="55507">MSMDGSPVSSSVKQKLGHLLPGGLGRAMAVLGLLLLLFYVFSFNYPYSQDSASNIYLHFPHKWWASLSGGATTATPTNLSHIVFRVFSSLKMWEARKVYLESWWRPNITRGYLFVDGLTKNESLCPYTCPPILINEDITNWEIYPLIKNPVQVHMVRSIMEVFRQGDQDVRWFVMADDDSVLFLDNIVEVLSKYDHTKYFYLGASSESILSNAYISFGMGFGGGGLALSYPLVAAMSKKLDGYIKRYPNLWSDHLIYMCILDLGVAISQQKGFHQIDLRENIAGFLSSHPQSPLLSLHHFDVVDPIFPSMNRTESNRHLMKAAGVDQSRLLQQTICYQREKNWSISISWGHSAHIYENLLPRHILQMPIETFKPWIWNAKWPKFMFNTRPVKSDPCEAPHWFFFESIESKNKDDVNTTYSRAEKRGLSPCSLGGNHSADHINRIQVFSPAKTRLKVGRVECCDVLSLSDENTTNVRIRPCMEAEAIA</sequence>
<comment type="caution">
    <text evidence="1">The sequence shown here is derived from an EMBL/GenBank/DDBJ whole genome shotgun (WGS) entry which is preliminary data.</text>
</comment>
<dbReference type="Gene3D" id="3.90.550.50">
    <property type="match status" value="1"/>
</dbReference>
<dbReference type="EMBL" id="PGOL01001732">
    <property type="protein sequence ID" value="PKI54993.1"/>
    <property type="molecule type" value="Genomic_DNA"/>
</dbReference>
<keyword evidence="2" id="KW-1185">Reference proteome</keyword>
<dbReference type="GeneID" id="116203335"/>